<evidence type="ECO:0000313" key="4">
    <source>
        <dbReference type="Proteomes" id="UP000091897"/>
    </source>
</evidence>
<feature type="region of interest" description="Disordered" evidence="1">
    <location>
        <begin position="357"/>
        <end position="392"/>
    </location>
</feature>
<dbReference type="Gene3D" id="1.10.246.130">
    <property type="match status" value="1"/>
</dbReference>
<organism evidence="3 5">
    <name type="scientific">Bordetella bronchialis</name>
    <dbReference type="NCBI Taxonomy" id="463025"/>
    <lineage>
        <taxon>Bacteria</taxon>
        <taxon>Pseudomonadati</taxon>
        <taxon>Pseudomonadota</taxon>
        <taxon>Betaproteobacteria</taxon>
        <taxon>Burkholderiales</taxon>
        <taxon>Alcaligenaceae</taxon>
        <taxon>Bordetella</taxon>
    </lineage>
</organism>
<dbReference type="SUPFAM" id="SSF56235">
    <property type="entry name" value="N-terminal nucleophile aminohydrolases (Ntn hydrolases)"/>
    <property type="match status" value="1"/>
</dbReference>
<evidence type="ECO:0000313" key="2">
    <source>
        <dbReference type="EMBL" id="ANN65656.1"/>
    </source>
</evidence>
<dbReference type="Proteomes" id="UP000092213">
    <property type="component" value="Chromosome"/>
</dbReference>
<dbReference type="OrthoDB" id="5297205at2"/>
<dbReference type="EMBL" id="CP016170">
    <property type="protein sequence ID" value="ANN65656.1"/>
    <property type="molecule type" value="Genomic_DNA"/>
</dbReference>
<dbReference type="EMBL" id="CP016171">
    <property type="protein sequence ID" value="ANN70687.1"/>
    <property type="molecule type" value="Genomic_DNA"/>
</dbReference>
<protein>
    <submittedName>
        <fullName evidence="3">Gamma-glutamyltransferase</fullName>
    </submittedName>
</protein>
<dbReference type="PRINTS" id="PR01210">
    <property type="entry name" value="GGTRANSPTASE"/>
</dbReference>
<dbReference type="InterPro" id="IPR052896">
    <property type="entry name" value="GGT-like_enzyme"/>
</dbReference>
<dbReference type="InterPro" id="IPR029055">
    <property type="entry name" value="Ntn_hydrolases_N"/>
</dbReference>
<dbReference type="InterPro" id="IPR043138">
    <property type="entry name" value="GGT_lsub"/>
</dbReference>
<dbReference type="PANTHER" id="PTHR43881">
    <property type="entry name" value="GAMMA-GLUTAMYLTRANSPEPTIDASE (AFU_ORTHOLOGUE AFUA_4G13580)"/>
    <property type="match status" value="1"/>
</dbReference>
<dbReference type="PANTHER" id="PTHR43881:SF1">
    <property type="entry name" value="GAMMA-GLUTAMYLTRANSPEPTIDASE (AFU_ORTHOLOGUE AFUA_4G13580)"/>
    <property type="match status" value="1"/>
</dbReference>
<evidence type="ECO:0000256" key="1">
    <source>
        <dbReference type="SAM" id="MobiDB-lite"/>
    </source>
</evidence>
<name>A0A193FEQ1_9BORD</name>
<dbReference type="RefSeq" id="WP_066344873.1">
    <property type="nucleotide sequence ID" value="NZ_CBCSFJ010000009.1"/>
</dbReference>
<proteinExistence type="predicted"/>
<dbReference type="Proteomes" id="UP000091897">
    <property type="component" value="Chromosome"/>
</dbReference>
<dbReference type="STRING" id="463025.BAU08_04500"/>
<dbReference type="GO" id="GO:0016740">
    <property type="term" value="F:transferase activity"/>
    <property type="evidence" value="ECO:0007669"/>
    <property type="project" value="UniProtKB-KW"/>
</dbReference>
<accession>A0A193FEQ1</accession>
<keyword evidence="3" id="KW-0808">Transferase</keyword>
<evidence type="ECO:0000313" key="3">
    <source>
        <dbReference type="EMBL" id="ANN70687.1"/>
    </source>
</evidence>
<keyword evidence="4" id="KW-1185">Reference proteome</keyword>
<sequence>MATPRSAPDLTAGSAPLSMRPTLAGLNHMISAGHYLATQAGMDVLRAGGNAVDAGVAAGIALGVVQSDIVNFGGVAPILVYQADTGKVWSISGLGYWPRATRLEDFLRQHHGTIPAGVLRTVIPAAPDAWITALERFGTMSFGEVAAGAIRLAHDGFVMYSLMAEVLAENAANYARWPSSAAVYLPGGKPPPAGAIFRQADLARSLQYLADEERAHQGQGRLAGLAAARRAFYQGDIAAAIVKYHRQEGGLLTHEDLRDFSVEVDPALATDFHGTRVHSCGFWCQGPSLLQMLNILEPRDLKSLGHNSAPYVHLLTETIKLAFADREAHYADPRHAHVPRDALLSKAYARERLAMIDPDRAGPDMPPAGRLPTARDIPLREAGPGDTARTDPRLDTSYVAVVDKHGNAFSATPSDGSYNSPVIPGTGLIASGRGSQSWAEAGHPCAVGPGRRPRLTPNPSMAIRPGGYVMPFGTPGGDVQVQAMLQTFLNIEVFGMALQQAIEAPRFASFSFPSSFEPHTAVPGRLMMEDLIPREVGERLAAMGHSVKWWHDRNWRAGAMCAVRHDLASGIRWGGADPRRPAYAAGW</sequence>
<evidence type="ECO:0000313" key="5">
    <source>
        <dbReference type="Proteomes" id="UP000092213"/>
    </source>
</evidence>
<reference evidence="4 5" key="1">
    <citation type="submission" date="2016-06" db="EMBL/GenBank/DDBJ databases">
        <title>Complete genome sequences of Bordetella bronchialis and Bordetella flabilis.</title>
        <authorList>
            <person name="LiPuma J.J."/>
            <person name="Spilker T."/>
        </authorList>
    </citation>
    <scope>NUCLEOTIDE SEQUENCE [LARGE SCALE GENOMIC DNA]</scope>
    <source>
        <strain evidence="3 5">AU17976</strain>
        <strain evidence="2 4">AU3182</strain>
    </source>
</reference>
<dbReference type="AlphaFoldDB" id="A0A193FEQ1"/>
<gene>
    <name evidence="2" type="ORF">BAU06_04525</name>
    <name evidence="3" type="ORF">BAU08_04500</name>
</gene>
<dbReference type="InterPro" id="IPR043137">
    <property type="entry name" value="GGT_ssub_C"/>
</dbReference>
<dbReference type="Gene3D" id="3.60.20.40">
    <property type="match status" value="1"/>
</dbReference>
<dbReference type="KEGG" id="bbro:BAU06_04525"/>
<dbReference type="Pfam" id="PF01019">
    <property type="entry name" value="G_glu_transpept"/>
    <property type="match status" value="1"/>
</dbReference>